<dbReference type="Gene3D" id="3.90.1580.10">
    <property type="entry name" value="paralog of FGE (formylglycine-generating enzyme)"/>
    <property type="match status" value="2"/>
</dbReference>
<dbReference type="InterPro" id="IPR005532">
    <property type="entry name" value="SUMF_dom"/>
</dbReference>
<dbReference type="RefSeq" id="WP_284281707.1">
    <property type="nucleotide sequence ID" value="NZ_BSOJ01000021.1"/>
</dbReference>
<proteinExistence type="predicted"/>
<sequence>MSVFPVYTSSRGTIAHQARVSKGKSLARLLKEARVRTITLLADYVAALGPELRVPRRPEINPPLWELGHLAWFQDWWIGRNPHRYRGLQANRDIQRLLSSFVQADAFYNSSLVPHETRWTLPLPNLHETQVYAQDALNRTLEYLQEIETLGESNAQAIEEAHYFFRLVLFHEQMHAEAAVYMAQTLGIPLSKHHTRELGPANAEPANPKVLTVPAGRYVVGWTGAGFAFDNELSPHERTVAAFEIDDKPVTWGSYLGFLAKSGHAIPHVLKNTTSGWQIQCFKHWQALDLNSPVSHVSWWDAMAYCIWSGRRLPTETEWEVAARIHNDFEWGQVWEWTSSAFLPYEGFKAHPYADYSEPWFNERKVLKGASWATAPEMQHPAYRNFYLPDRRDLFAGFRTCAQ</sequence>
<evidence type="ECO:0000313" key="3">
    <source>
        <dbReference type="Proteomes" id="UP001156664"/>
    </source>
</evidence>
<dbReference type="Pfam" id="PF03781">
    <property type="entry name" value="FGE-sulfatase"/>
    <property type="match status" value="2"/>
</dbReference>
<gene>
    <name evidence="2" type="ORF">GCM10007875_20940</name>
</gene>
<dbReference type="PANTHER" id="PTHR23150">
    <property type="entry name" value="SULFATASE MODIFYING FACTOR 1, 2"/>
    <property type="match status" value="1"/>
</dbReference>
<dbReference type="EMBL" id="BSOJ01000021">
    <property type="protein sequence ID" value="GLR27004.1"/>
    <property type="molecule type" value="Genomic_DNA"/>
</dbReference>
<comment type="caution">
    <text evidence="2">The sequence shown here is derived from an EMBL/GenBank/DDBJ whole genome shotgun (WGS) entry which is preliminary data.</text>
</comment>
<dbReference type="InterPro" id="IPR030809">
    <property type="entry name" value="EgtB_signatur"/>
</dbReference>
<keyword evidence="3" id="KW-1185">Reference proteome</keyword>
<dbReference type="SUPFAM" id="SSF56436">
    <property type="entry name" value="C-type lectin-like"/>
    <property type="match status" value="1"/>
</dbReference>
<dbReference type="PANTHER" id="PTHR23150:SF19">
    <property type="entry name" value="FORMYLGLYCINE-GENERATING ENZYME"/>
    <property type="match status" value="1"/>
</dbReference>
<organism evidence="2 3">
    <name type="scientific">Limnobacter litoralis</name>
    <dbReference type="NCBI Taxonomy" id="481366"/>
    <lineage>
        <taxon>Bacteria</taxon>
        <taxon>Pseudomonadati</taxon>
        <taxon>Pseudomonadota</taxon>
        <taxon>Betaproteobacteria</taxon>
        <taxon>Burkholderiales</taxon>
        <taxon>Burkholderiaceae</taxon>
        <taxon>Limnobacter</taxon>
    </lineage>
</organism>
<protein>
    <submittedName>
        <fullName evidence="2">Ergothioneine biosynthesis protein EgtB</fullName>
    </submittedName>
</protein>
<feature type="domain" description="Sulfatase-modifying factor enzyme-like" evidence="1">
    <location>
        <begin position="332"/>
        <end position="400"/>
    </location>
</feature>
<dbReference type="InterPro" id="IPR016187">
    <property type="entry name" value="CTDL_fold"/>
</dbReference>
<dbReference type="Proteomes" id="UP001156664">
    <property type="component" value="Unassembled WGS sequence"/>
</dbReference>
<accession>A0ABQ5YW45</accession>
<evidence type="ECO:0000313" key="2">
    <source>
        <dbReference type="EMBL" id="GLR27004.1"/>
    </source>
</evidence>
<dbReference type="InterPro" id="IPR042095">
    <property type="entry name" value="SUMF_sf"/>
</dbReference>
<evidence type="ECO:0000259" key="1">
    <source>
        <dbReference type="Pfam" id="PF03781"/>
    </source>
</evidence>
<dbReference type="NCBIfam" id="TIGR04373">
    <property type="entry name" value="egtB_X_signatur"/>
    <property type="match status" value="1"/>
</dbReference>
<dbReference type="NCBIfam" id="NF041186">
    <property type="entry name" value="SenA"/>
    <property type="match status" value="1"/>
</dbReference>
<name>A0ABQ5YW45_9BURK</name>
<reference evidence="3" key="1">
    <citation type="journal article" date="2019" name="Int. J. Syst. Evol. Microbiol.">
        <title>The Global Catalogue of Microorganisms (GCM) 10K type strain sequencing project: providing services to taxonomists for standard genome sequencing and annotation.</title>
        <authorList>
            <consortium name="The Broad Institute Genomics Platform"/>
            <consortium name="The Broad Institute Genome Sequencing Center for Infectious Disease"/>
            <person name="Wu L."/>
            <person name="Ma J."/>
        </authorList>
    </citation>
    <scope>NUCLEOTIDE SEQUENCE [LARGE SCALE GENOMIC DNA]</scope>
    <source>
        <strain evidence="3">NBRC 105857</strain>
    </source>
</reference>
<feature type="domain" description="Sulfatase-modifying factor enzyme-like" evidence="1">
    <location>
        <begin position="207"/>
        <end position="326"/>
    </location>
</feature>
<dbReference type="InterPro" id="IPR051043">
    <property type="entry name" value="Sulfatase_Mod_Factor_Kinase"/>
</dbReference>